<dbReference type="PANTHER" id="PTHR43519">
    <property type="entry name" value="ATP-DEPENDENT RNA HELICASE HRPB"/>
    <property type="match status" value="1"/>
</dbReference>
<name>A0ABU0YPT8_9PROT</name>
<evidence type="ECO:0000259" key="6">
    <source>
        <dbReference type="PROSITE" id="PS51192"/>
    </source>
</evidence>
<dbReference type="PIRSF" id="PIRSF005496">
    <property type="entry name" value="ATP_hel_hrpB"/>
    <property type="match status" value="1"/>
</dbReference>
<keyword evidence="4" id="KW-0067">ATP-binding</keyword>
<dbReference type="InterPro" id="IPR011545">
    <property type="entry name" value="DEAD/DEAH_box_helicase_dom"/>
</dbReference>
<keyword evidence="1" id="KW-0547">Nucleotide-binding</keyword>
<reference evidence="9" key="1">
    <citation type="submission" date="2023-08" db="EMBL/GenBank/DDBJ databases">
        <title>Rhodospirillaceae gen. nov., a novel taxon isolated from the Yangtze River Yuezi River estuary sludge.</title>
        <authorList>
            <person name="Ruan L."/>
        </authorList>
    </citation>
    <scope>NUCLEOTIDE SEQUENCE [LARGE SCALE GENOMIC DNA]</scope>
    <source>
        <strain evidence="9">R-7</strain>
    </source>
</reference>
<protein>
    <submittedName>
        <fullName evidence="8">ATP-dependent helicase HrpB</fullName>
    </submittedName>
</protein>
<dbReference type="InterPro" id="IPR014001">
    <property type="entry name" value="Helicase_ATP-bd"/>
</dbReference>
<keyword evidence="2" id="KW-0378">Hydrolase</keyword>
<dbReference type="Gene3D" id="1.20.120.1080">
    <property type="match status" value="1"/>
</dbReference>
<dbReference type="Pfam" id="PF08482">
    <property type="entry name" value="HrpB_C"/>
    <property type="match status" value="1"/>
</dbReference>
<feature type="domain" description="Helicase ATP-binding" evidence="6">
    <location>
        <begin position="14"/>
        <end position="178"/>
    </location>
</feature>
<dbReference type="RefSeq" id="WP_379956279.1">
    <property type="nucleotide sequence ID" value="NZ_JAUYVI010000004.1"/>
</dbReference>
<dbReference type="Pfam" id="PF00270">
    <property type="entry name" value="DEAD"/>
    <property type="match status" value="1"/>
</dbReference>
<evidence type="ECO:0000313" key="9">
    <source>
        <dbReference type="Proteomes" id="UP001230156"/>
    </source>
</evidence>
<evidence type="ECO:0000256" key="4">
    <source>
        <dbReference type="ARBA" id="ARBA00022840"/>
    </source>
</evidence>
<dbReference type="InterPro" id="IPR013689">
    <property type="entry name" value="RNA_helicase_ATP-dep_HrpB_C"/>
</dbReference>
<dbReference type="InterPro" id="IPR049614">
    <property type="entry name" value="HrpB_DEXH"/>
</dbReference>
<dbReference type="SMART" id="SM00847">
    <property type="entry name" value="HA2"/>
    <property type="match status" value="1"/>
</dbReference>
<evidence type="ECO:0000259" key="7">
    <source>
        <dbReference type="PROSITE" id="PS51194"/>
    </source>
</evidence>
<dbReference type="Gene3D" id="3.40.50.300">
    <property type="entry name" value="P-loop containing nucleotide triphosphate hydrolases"/>
    <property type="match status" value="2"/>
</dbReference>
<dbReference type="EMBL" id="JAUYVI010000004">
    <property type="protein sequence ID" value="MDQ7248798.1"/>
    <property type="molecule type" value="Genomic_DNA"/>
</dbReference>
<feature type="domain" description="Helicase C-terminal" evidence="7">
    <location>
        <begin position="204"/>
        <end position="373"/>
    </location>
</feature>
<feature type="region of interest" description="Disordered" evidence="5">
    <location>
        <begin position="812"/>
        <end position="833"/>
    </location>
</feature>
<keyword evidence="9" id="KW-1185">Reference proteome</keyword>
<proteinExistence type="predicted"/>
<dbReference type="Pfam" id="PF00271">
    <property type="entry name" value="Helicase_C"/>
    <property type="match status" value="1"/>
</dbReference>
<dbReference type="GO" id="GO:0004386">
    <property type="term" value="F:helicase activity"/>
    <property type="evidence" value="ECO:0007669"/>
    <property type="project" value="UniProtKB-KW"/>
</dbReference>
<dbReference type="Proteomes" id="UP001230156">
    <property type="component" value="Unassembled WGS sequence"/>
</dbReference>
<evidence type="ECO:0000256" key="1">
    <source>
        <dbReference type="ARBA" id="ARBA00022741"/>
    </source>
</evidence>
<comment type="caution">
    <text evidence="8">The sequence shown here is derived from an EMBL/GenBank/DDBJ whole genome shotgun (WGS) entry which is preliminary data.</text>
</comment>
<dbReference type="InterPro" id="IPR027417">
    <property type="entry name" value="P-loop_NTPase"/>
</dbReference>
<dbReference type="InterPro" id="IPR001650">
    <property type="entry name" value="Helicase_C-like"/>
</dbReference>
<dbReference type="SMART" id="SM00487">
    <property type="entry name" value="DEXDc"/>
    <property type="match status" value="1"/>
</dbReference>
<gene>
    <name evidence="8" type="primary">hrpB</name>
    <name evidence="8" type="ORF">Q8A70_14025</name>
</gene>
<dbReference type="CDD" id="cd17990">
    <property type="entry name" value="DEXHc_HrpB"/>
    <property type="match status" value="1"/>
</dbReference>
<evidence type="ECO:0000256" key="3">
    <source>
        <dbReference type="ARBA" id="ARBA00022806"/>
    </source>
</evidence>
<dbReference type="PROSITE" id="PS51192">
    <property type="entry name" value="HELICASE_ATP_BIND_1"/>
    <property type="match status" value="1"/>
</dbReference>
<dbReference type="PROSITE" id="PS51194">
    <property type="entry name" value="HELICASE_CTER"/>
    <property type="match status" value="1"/>
</dbReference>
<dbReference type="CDD" id="cd18791">
    <property type="entry name" value="SF2_C_RHA"/>
    <property type="match status" value="1"/>
</dbReference>
<dbReference type="InterPro" id="IPR010225">
    <property type="entry name" value="HrpB"/>
</dbReference>
<sequence length="833" mass="90208">MHKFPIDSSIPTILDALAARPNLVLSAPPGAGKTTRVPPALLSSSWAEAGRIVLLQPRRLAARAAAQRMAELMGEAVGETVGYRVRLDRRIGPKTRIESVTTGLFLRQLQGDPELNGVAAILFDEFHERSLDGDLALALALESQAGLRPDLRLLVMSATLDIAAIGALLPDSASVRSEGRSFPVETRHLGDPSGRMTERIEDRVVRAVLQAIDAEAGDALVFLPGLAEIRRAQAALEDRLPSAEVAILPLHGDLPPAEQDLALKPDPRGRRKIVLATSIAETSLTIDGIRLVIDSGEKRLPQFDPTTGMTRLTTGRVSLAAANQRRGRAGRTAPGICYRLWSEATERAFAPYDPPEILSADLAPFALELGAWGSTDPAQLALLDPPPAAPLAQARDLLHRLGALDTRHRATPHGKAMAEIGTHPRLAHMMLKSKDQGRGSLSCDLAALLSERDLVKGRRDDADLRHRLDLLHGEGGADRGARERIRRAAEAWRKQLGVALDRNPDRTAIGAVVALAYPDRLAQRRGGPGQYRLSNGKGARLAETDPLAREDFLAVAALDGDRREARIFLAAPLTLAEIEADFEAEIETVAAIAWNARSETVEAKSERRLWSLVLEERALATPSGDAVIAAMVAGIRAMGLGALPWTPEIEAFRQRIAFLRAVEGEAGGWPDLGDAALLENLEHWLAPFLTGITRRAHLARLDLRSALEALLDWKLKKRLDEAAPTHVAVPSGSRIAIDYSDPAAPVLAVRLQEMFGAVDTPRLAGGRVPVLLHLLSPARRPVQVTRDLASFWKNGYSAVRADLRGQYPKHFWPDDPLQAEPTARAKPRGSPAR</sequence>
<dbReference type="SMART" id="SM00490">
    <property type="entry name" value="HELICc"/>
    <property type="match status" value="1"/>
</dbReference>
<evidence type="ECO:0000313" key="8">
    <source>
        <dbReference type="EMBL" id="MDQ7248798.1"/>
    </source>
</evidence>
<evidence type="ECO:0000256" key="2">
    <source>
        <dbReference type="ARBA" id="ARBA00022801"/>
    </source>
</evidence>
<keyword evidence="3 8" id="KW-0347">Helicase</keyword>
<dbReference type="InterPro" id="IPR007502">
    <property type="entry name" value="Helicase-assoc_dom"/>
</dbReference>
<dbReference type="NCBIfam" id="TIGR01970">
    <property type="entry name" value="DEAH_box_HrpB"/>
    <property type="match status" value="1"/>
</dbReference>
<dbReference type="PANTHER" id="PTHR43519:SF1">
    <property type="entry name" value="ATP-DEPENDENT RNA HELICASE HRPB"/>
    <property type="match status" value="1"/>
</dbReference>
<organism evidence="8 9">
    <name type="scientific">Dongia sedimenti</name>
    <dbReference type="NCBI Taxonomy" id="3064282"/>
    <lineage>
        <taxon>Bacteria</taxon>
        <taxon>Pseudomonadati</taxon>
        <taxon>Pseudomonadota</taxon>
        <taxon>Alphaproteobacteria</taxon>
        <taxon>Rhodospirillales</taxon>
        <taxon>Dongiaceae</taxon>
        <taxon>Dongia</taxon>
    </lineage>
</organism>
<accession>A0ABU0YPT8</accession>
<dbReference type="SUPFAM" id="SSF52540">
    <property type="entry name" value="P-loop containing nucleoside triphosphate hydrolases"/>
    <property type="match status" value="2"/>
</dbReference>
<evidence type="ECO:0000256" key="5">
    <source>
        <dbReference type="SAM" id="MobiDB-lite"/>
    </source>
</evidence>